<dbReference type="OrthoDB" id="41724at2"/>
<dbReference type="AlphaFoldDB" id="A0A2N3LSQ5"/>
<proteinExistence type="predicted"/>
<comment type="caution">
    <text evidence="2">The sequence shown here is derived from an EMBL/GenBank/DDBJ whole genome shotgun (WGS) entry which is preliminary data.</text>
</comment>
<evidence type="ECO:0000313" key="3">
    <source>
        <dbReference type="Proteomes" id="UP000233491"/>
    </source>
</evidence>
<dbReference type="PANTHER" id="PTHR43752">
    <property type="entry name" value="BNR/ASP-BOX REPEAT FAMILY PROTEIN"/>
    <property type="match status" value="1"/>
</dbReference>
<evidence type="ECO:0000259" key="1">
    <source>
        <dbReference type="Pfam" id="PF13088"/>
    </source>
</evidence>
<keyword evidence="2" id="KW-0378">Hydrolase</keyword>
<accession>A0A2N3LSQ5</accession>
<dbReference type="CDD" id="cd15482">
    <property type="entry name" value="Sialidase_non-viral"/>
    <property type="match status" value="1"/>
</dbReference>
<dbReference type="Pfam" id="PF13088">
    <property type="entry name" value="BNR_2"/>
    <property type="match status" value="1"/>
</dbReference>
<dbReference type="InterPro" id="IPR036278">
    <property type="entry name" value="Sialidase_sf"/>
</dbReference>
<organism evidence="2 3">
    <name type="scientific">Pleomorphomonas diazotrophica</name>
    <dbReference type="NCBI Taxonomy" id="1166257"/>
    <lineage>
        <taxon>Bacteria</taxon>
        <taxon>Pseudomonadati</taxon>
        <taxon>Pseudomonadota</taxon>
        <taxon>Alphaproteobacteria</taxon>
        <taxon>Hyphomicrobiales</taxon>
        <taxon>Pleomorphomonadaceae</taxon>
        <taxon>Pleomorphomonas</taxon>
    </lineage>
</organism>
<dbReference type="Gene3D" id="2.120.10.10">
    <property type="match status" value="1"/>
</dbReference>
<reference evidence="2 3" key="1">
    <citation type="submission" date="2017-12" db="EMBL/GenBank/DDBJ databases">
        <title>Anaerobic carbon monoxide metabolism by Pleomorphomonas carboxyditropha sp. nov., a new mesophilic hydrogenogenic carboxidotroph.</title>
        <authorList>
            <person name="Esquivel-Elizondo S."/>
            <person name="Krajmalnik-Brown R."/>
        </authorList>
    </citation>
    <scope>NUCLEOTIDE SEQUENCE [LARGE SCALE GENOMIC DNA]</scope>
    <source>
        <strain evidence="2 3">R5-392</strain>
    </source>
</reference>
<keyword evidence="3" id="KW-1185">Reference proteome</keyword>
<name>A0A2N3LSQ5_9HYPH</name>
<dbReference type="Proteomes" id="UP000233491">
    <property type="component" value="Unassembled WGS sequence"/>
</dbReference>
<protein>
    <submittedName>
        <fullName evidence="2">Glycosyl hydrolase</fullName>
    </submittedName>
</protein>
<gene>
    <name evidence="2" type="ORF">CXZ10_17870</name>
</gene>
<dbReference type="InterPro" id="IPR011040">
    <property type="entry name" value="Sialidase"/>
</dbReference>
<dbReference type="PANTHER" id="PTHR43752:SF2">
    <property type="entry name" value="BNR_ASP-BOX REPEAT FAMILY PROTEIN"/>
    <property type="match status" value="1"/>
</dbReference>
<sequence length="376" mass="41459">MVSTVVLRRLERHENGNTPMKVLQERKIPTPCVSNHASNLMELDNGDLLCVWFGGSMEGSSDISIYMARYDRGRDVWLAPEKMSDDATRSEQNPALFRHPAGELWLLYTAQDKADQGTAVVRLRRSADNGLTWSKTVDLIARPGTFIRHAPVVNPSGLLLLPVWHSDMRNAFGDDSSLVQVSADGGRTWDIVPVPGSRGCVHMNILGNCQVAFFRRRQSDFIFRSVSEDSGLSWSVPAATTLPNNNSSIQARSLSDGRLAIVYNHISAAGRASESAVPPWIKDRQAFLAACGTIENGAIWGVPRHPLILATSTDLGLTWREDLVLEADATLRSSHDERGAFVGDYSYPSIIQSNDGLVHVSYSYLRDYIKHVTLAA</sequence>
<feature type="domain" description="Sialidase" evidence="1">
    <location>
        <begin position="46"/>
        <end position="360"/>
    </location>
</feature>
<dbReference type="GO" id="GO:0016787">
    <property type="term" value="F:hydrolase activity"/>
    <property type="evidence" value="ECO:0007669"/>
    <property type="project" value="UniProtKB-KW"/>
</dbReference>
<evidence type="ECO:0000313" key="2">
    <source>
        <dbReference type="EMBL" id="PKR87607.1"/>
    </source>
</evidence>
<dbReference type="SUPFAM" id="SSF50939">
    <property type="entry name" value="Sialidases"/>
    <property type="match status" value="1"/>
</dbReference>
<dbReference type="EMBL" id="PJNW01000016">
    <property type="protein sequence ID" value="PKR87607.1"/>
    <property type="molecule type" value="Genomic_DNA"/>
</dbReference>